<dbReference type="Proteomes" id="UP000002283">
    <property type="component" value="Chromosome II"/>
</dbReference>
<evidence type="ECO:0000256" key="1">
    <source>
        <dbReference type="SAM" id="MobiDB-lite"/>
    </source>
</evidence>
<proteinExistence type="predicted"/>
<gene>
    <name evidence="2" type="ordered locus">BMA10229_0360</name>
</gene>
<organism evidence="2 3">
    <name type="scientific">Burkholderia mallei (strain NCTC 10229)</name>
    <dbReference type="NCBI Taxonomy" id="412022"/>
    <lineage>
        <taxon>Bacteria</taxon>
        <taxon>Pseudomonadati</taxon>
        <taxon>Pseudomonadota</taxon>
        <taxon>Betaproteobacteria</taxon>
        <taxon>Burkholderiales</taxon>
        <taxon>Burkholderiaceae</taxon>
        <taxon>Burkholderia</taxon>
        <taxon>pseudomallei group</taxon>
    </lineage>
</organism>
<dbReference type="EMBL" id="CP000545">
    <property type="protein sequence ID" value="ABN00214.1"/>
    <property type="molecule type" value="Genomic_DNA"/>
</dbReference>
<evidence type="ECO:0000313" key="2">
    <source>
        <dbReference type="EMBL" id="ABN00214.1"/>
    </source>
</evidence>
<dbReference type="AlphaFoldDB" id="A2RWW5"/>
<sequence length="56" mass="6093">MHFVRGLRKGAPLSQRRAPLPTTNRFDRDKAGATEIGRACEADRPPPAASGFLAFI</sequence>
<dbReference type="KEGG" id="bml:BMA10229_0360"/>
<name>A2RWW5_BURM9</name>
<protein>
    <submittedName>
        <fullName evidence="2">Uncharacterized protein</fullName>
    </submittedName>
</protein>
<accession>A2RWW5</accession>
<reference evidence="2 3" key="1">
    <citation type="submission" date="2007-01" db="EMBL/GenBank/DDBJ databases">
        <authorList>
            <person name="DeShazer D."/>
            <person name="Woods D.E."/>
            <person name="Nierman W.C."/>
        </authorList>
    </citation>
    <scope>NUCLEOTIDE SEQUENCE [LARGE SCALE GENOMIC DNA]</scope>
    <source>
        <strain evidence="2 3">NCTC 10229</strain>
    </source>
</reference>
<feature type="region of interest" description="Disordered" evidence="1">
    <location>
        <begin position="1"/>
        <end position="31"/>
    </location>
</feature>
<evidence type="ECO:0000313" key="3">
    <source>
        <dbReference type="Proteomes" id="UP000002283"/>
    </source>
</evidence>
<dbReference type="HOGENOM" id="CLU_3005294_0_0_4"/>